<name>W5TKY5_9NOCA</name>
<sequence>MKHYLIKVHCCGPAWLIYAPGLQLWTMTNNRRSIEPVARAMVSDATRTPLEGFEVDLSAGRVLGSEDEFTVSESFAQRWVQSEWRVGARVTRHEPVPVRGRCGSALSEGFVAVAVPPG</sequence>
<gene>
    <name evidence="1" type="ORF">NONO_c52400</name>
</gene>
<dbReference type="AlphaFoldDB" id="W5TKY5"/>
<keyword evidence="2" id="KW-1185">Reference proteome</keyword>
<reference evidence="1 2" key="1">
    <citation type="journal article" date="2014" name="Appl. Environ. Microbiol.">
        <title>Insights into the Microbial Degradation of Rubber and Gutta-Percha by Analysis of the Complete Genome of Nocardia nova SH22a.</title>
        <authorList>
            <person name="Luo Q."/>
            <person name="Hiessl S."/>
            <person name="Poehlein A."/>
            <person name="Daniel R."/>
            <person name="Steinbuchel A."/>
        </authorList>
    </citation>
    <scope>NUCLEOTIDE SEQUENCE [LARGE SCALE GENOMIC DNA]</scope>
    <source>
        <strain evidence="1">SH22a</strain>
    </source>
</reference>
<dbReference type="KEGG" id="nno:NONO_c52400"/>
<proteinExistence type="predicted"/>
<dbReference type="Proteomes" id="UP000019150">
    <property type="component" value="Chromosome"/>
</dbReference>
<dbReference type="OrthoDB" id="4560201at2"/>
<dbReference type="STRING" id="1415166.NONO_c52400"/>
<protein>
    <submittedName>
        <fullName evidence="1">Uncharacterized protein</fullName>
    </submittedName>
</protein>
<organism evidence="1 2">
    <name type="scientific">Nocardia nova SH22a</name>
    <dbReference type="NCBI Taxonomy" id="1415166"/>
    <lineage>
        <taxon>Bacteria</taxon>
        <taxon>Bacillati</taxon>
        <taxon>Actinomycetota</taxon>
        <taxon>Actinomycetes</taxon>
        <taxon>Mycobacteriales</taxon>
        <taxon>Nocardiaceae</taxon>
        <taxon>Nocardia</taxon>
    </lineage>
</organism>
<dbReference type="HOGENOM" id="CLU_2070654_0_0_11"/>
<dbReference type="RefSeq" id="WP_148306958.1">
    <property type="nucleotide sequence ID" value="NZ_CP006850.1"/>
</dbReference>
<dbReference type="EMBL" id="CP006850">
    <property type="protein sequence ID" value="AHH20020.1"/>
    <property type="molecule type" value="Genomic_DNA"/>
</dbReference>
<accession>W5TKY5</accession>
<evidence type="ECO:0000313" key="1">
    <source>
        <dbReference type="EMBL" id="AHH20020.1"/>
    </source>
</evidence>
<evidence type="ECO:0000313" key="2">
    <source>
        <dbReference type="Proteomes" id="UP000019150"/>
    </source>
</evidence>